<accession>A0A261U6M8</accession>
<keyword evidence="3" id="KW-1185">Reference proteome</keyword>
<dbReference type="FunFam" id="3.40.50.720:FF:000084">
    <property type="entry name" value="Short-chain dehydrogenase reductase"/>
    <property type="match status" value="1"/>
</dbReference>
<dbReference type="PANTHER" id="PTHR42760:SF129">
    <property type="entry name" value="OXIDOREDUCTASE"/>
    <property type="match status" value="1"/>
</dbReference>
<dbReference type="GO" id="GO:0030497">
    <property type="term" value="P:fatty acid elongation"/>
    <property type="evidence" value="ECO:0007669"/>
    <property type="project" value="TreeGrafter"/>
</dbReference>
<dbReference type="PANTHER" id="PTHR42760">
    <property type="entry name" value="SHORT-CHAIN DEHYDROGENASES/REDUCTASES FAMILY MEMBER"/>
    <property type="match status" value="1"/>
</dbReference>
<protein>
    <submittedName>
        <fullName evidence="2">3-oxoacyl-ACP reductase</fullName>
    </submittedName>
</protein>
<dbReference type="AlphaFoldDB" id="A0A261U6M8"/>
<dbReference type="InterPro" id="IPR020904">
    <property type="entry name" value="Sc_DH/Rdtase_CS"/>
</dbReference>
<dbReference type="PRINTS" id="PR00081">
    <property type="entry name" value="GDHRDH"/>
</dbReference>
<sequence length="252" mass="26149">MSSNSSADHGRSRAQYDFSGQIAIVTGAGNGIGAEIAAQLQHAGATVVNWDLSRGTDAAALFCEVDVTRPDTIAAALQKVQTQFGRVDILVNSAGLSGPTVPLIDYDPAAWQRIINVNLVGVFHVCQSVAAAMRTSGYGRIVNIASLAGKEGTPNASAYSASKAGVLALTKSLGKELAQTGVLVNAIAPAAIRTALLEQMTPEHVQTMINKSPMARLGEVQEVAELVSWLCSPSCTFSTGAVFDLSGGRATY</sequence>
<dbReference type="PRINTS" id="PR00080">
    <property type="entry name" value="SDRFAMILY"/>
</dbReference>
<dbReference type="EMBL" id="NEVQ01000012">
    <property type="protein sequence ID" value="OZI57588.1"/>
    <property type="molecule type" value="Genomic_DNA"/>
</dbReference>
<evidence type="ECO:0000313" key="3">
    <source>
        <dbReference type="Proteomes" id="UP000216885"/>
    </source>
</evidence>
<gene>
    <name evidence="2" type="ORF">CAL20_09390</name>
</gene>
<evidence type="ECO:0000313" key="2">
    <source>
        <dbReference type="EMBL" id="OZI57588.1"/>
    </source>
</evidence>
<dbReference type="Pfam" id="PF13561">
    <property type="entry name" value="adh_short_C2"/>
    <property type="match status" value="1"/>
</dbReference>
<dbReference type="Gene3D" id="3.40.50.720">
    <property type="entry name" value="NAD(P)-binding Rossmann-like Domain"/>
    <property type="match status" value="1"/>
</dbReference>
<comment type="caution">
    <text evidence="2">The sequence shown here is derived from an EMBL/GenBank/DDBJ whole genome shotgun (WGS) entry which is preliminary data.</text>
</comment>
<dbReference type="InterPro" id="IPR036291">
    <property type="entry name" value="NAD(P)-bd_dom_sf"/>
</dbReference>
<dbReference type="RefSeq" id="WP_094837676.1">
    <property type="nucleotide sequence ID" value="NZ_NEVQ01000012.1"/>
</dbReference>
<comment type="similarity">
    <text evidence="1">Belongs to the short-chain dehydrogenases/reductases (SDR) family.</text>
</comment>
<reference evidence="2 3" key="1">
    <citation type="submission" date="2017-05" db="EMBL/GenBank/DDBJ databases">
        <title>Complete and WGS of Bordetella genogroups.</title>
        <authorList>
            <person name="Spilker T."/>
            <person name="LiPuma J."/>
        </authorList>
    </citation>
    <scope>NUCLEOTIDE SEQUENCE [LARGE SCALE GENOMIC DNA]</scope>
    <source>
        <strain evidence="2 3">AU9919</strain>
    </source>
</reference>
<dbReference type="Proteomes" id="UP000216885">
    <property type="component" value="Unassembled WGS sequence"/>
</dbReference>
<organism evidence="2 3">
    <name type="scientific">Bordetella genomosp. 4</name>
    <dbReference type="NCBI Taxonomy" id="463044"/>
    <lineage>
        <taxon>Bacteria</taxon>
        <taxon>Pseudomonadati</taxon>
        <taxon>Pseudomonadota</taxon>
        <taxon>Betaproteobacteria</taxon>
        <taxon>Burkholderiales</taxon>
        <taxon>Alcaligenaceae</taxon>
        <taxon>Bordetella</taxon>
    </lineage>
</organism>
<dbReference type="PROSITE" id="PS00061">
    <property type="entry name" value="ADH_SHORT"/>
    <property type="match status" value="1"/>
</dbReference>
<dbReference type="SUPFAM" id="SSF51735">
    <property type="entry name" value="NAD(P)-binding Rossmann-fold domains"/>
    <property type="match status" value="1"/>
</dbReference>
<proteinExistence type="inferred from homology"/>
<evidence type="ECO:0000256" key="1">
    <source>
        <dbReference type="ARBA" id="ARBA00006484"/>
    </source>
</evidence>
<dbReference type="GO" id="GO:0016616">
    <property type="term" value="F:oxidoreductase activity, acting on the CH-OH group of donors, NAD or NADP as acceptor"/>
    <property type="evidence" value="ECO:0007669"/>
    <property type="project" value="TreeGrafter"/>
</dbReference>
<name>A0A261U6M8_9BORD</name>
<dbReference type="InterPro" id="IPR002347">
    <property type="entry name" value="SDR_fam"/>
</dbReference>